<sequence>MPIPVAIQELAPVPSESLQDVRIDGMTYTHTDANTNSCAMHFNPVITSGIVKMDIINMTKLEGVGIADESVHFDRTQNPLKYGIYYLIYLIII</sequence>
<dbReference type="Proteomes" id="UP000324800">
    <property type="component" value="Unassembled WGS sequence"/>
</dbReference>
<name>A0A5J4TTS0_9EUKA</name>
<evidence type="ECO:0000313" key="2">
    <source>
        <dbReference type="Proteomes" id="UP000324800"/>
    </source>
</evidence>
<organism evidence="1 2">
    <name type="scientific">Streblomastix strix</name>
    <dbReference type="NCBI Taxonomy" id="222440"/>
    <lineage>
        <taxon>Eukaryota</taxon>
        <taxon>Metamonada</taxon>
        <taxon>Preaxostyla</taxon>
        <taxon>Oxymonadida</taxon>
        <taxon>Streblomastigidae</taxon>
        <taxon>Streblomastix</taxon>
    </lineage>
</organism>
<comment type="caution">
    <text evidence="1">The sequence shown here is derived from an EMBL/GenBank/DDBJ whole genome shotgun (WGS) entry which is preliminary data.</text>
</comment>
<accession>A0A5J4TTS0</accession>
<protein>
    <submittedName>
        <fullName evidence="1">Uncharacterized protein</fullName>
    </submittedName>
</protein>
<evidence type="ECO:0000313" key="1">
    <source>
        <dbReference type="EMBL" id="KAA6361293.1"/>
    </source>
</evidence>
<dbReference type="EMBL" id="SNRW01025750">
    <property type="protein sequence ID" value="KAA6361293.1"/>
    <property type="molecule type" value="Genomic_DNA"/>
</dbReference>
<dbReference type="AlphaFoldDB" id="A0A5J4TTS0"/>
<proteinExistence type="predicted"/>
<reference evidence="1 2" key="1">
    <citation type="submission" date="2019-03" db="EMBL/GenBank/DDBJ databases">
        <title>Single cell metagenomics reveals metabolic interactions within the superorganism composed of flagellate Streblomastix strix and complex community of Bacteroidetes bacteria on its surface.</title>
        <authorList>
            <person name="Treitli S.C."/>
            <person name="Kolisko M."/>
            <person name="Husnik F."/>
            <person name="Keeling P."/>
            <person name="Hampl V."/>
        </authorList>
    </citation>
    <scope>NUCLEOTIDE SEQUENCE [LARGE SCALE GENOMIC DNA]</scope>
    <source>
        <strain evidence="1">ST1C</strain>
    </source>
</reference>
<gene>
    <name evidence="1" type="ORF">EZS28_043180</name>
</gene>